<evidence type="ECO:0000256" key="2">
    <source>
        <dbReference type="ARBA" id="ARBA00023125"/>
    </source>
</evidence>
<dbReference type="GO" id="GO:0003700">
    <property type="term" value="F:DNA-binding transcription factor activity"/>
    <property type="evidence" value="ECO:0007669"/>
    <property type="project" value="TreeGrafter"/>
</dbReference>
<feature type="DNA-binding region" description="H-T-H motif" evidence="4">
    <location>
        <begin position="37"/>
        <end position="56"/>
    </location>
</feature>
<dbReference type="SUPFAM" id="SSF46689">
    <property type="entry name" value="Homeodomain-like"/>
    <property type="match status" value="1"/>
</dbReference>
<dbReference type="Pfam" id="PF00440">
    <property type="entry name" value="TetR_N"/>
    <property type="match status" value="1"/>
</dbReference>
<dbReference type="PRINTS" id="PR00455">
    <property type="entry name" value="HTHTETR"/>
</dbReference>
<dbReference type="Proteomes" id="UP000036513">
    <property type="component" value="Unassembled WGS sequence"/>
</dbReference>
<evidence type="ECO:0000313" key="7">
    <source>
        <dbReference type="Proteomes" id="UP000036513"/>
    </source>
</evidence>
<keyword evidence="1" id="KW-0805">Transcription regulation</keyword>
<dbReference type="PANTHER" id="PTHR30055:SF234">
    <property type="entry name" value="HTH-TYPE TRANSCRIPTIONAL REGULATOR BETI"/>
    <property type="match status" value="1"/>
</dbReference>
<proteinExistence type="predicted"/>
<name>A0A0J6VZB5_9MYCO</name>
<dbReference type="SMR" id="A0A0J6VZB5"/>
<comment type="caution">
    <text evidence="6">The sequence shown here is derived from an EMBL/GenBank/DDBJ whole genome shotgun (WGS) entry which is preliminary data.</text>
</comment>
<feature type="domain" description="HTH tetR-type" evidence="5">
    <location>
        <begin position="14"/>
        <end position="74"/>
    </location>
</feature>
<reference evidence="6 7" key="1">
    <citation type="journal article" date="2015" name="Genome Biol. Evol.">
        <title>Characterization of Three Mycobacterium spp. with Potential Use in Bioremediation by Genome Sequencing and Comparative Genomics.</title>
        <authorList>
            <person name="Das S."/>
            <person name="Pettersson B.M."/>
            <person name="Behra P.R."/>
            <person name="Ramesh M."/>
            <person name="Dasgupta S."/>
            <person name="Bhattacharya A."/>
            <person name="Kirsebom L.A."/>
        </authorList>
    </citation>
    <scope>NUCLEOTIDE SEQUENCE [LARGE SCALE GENOMIC DNA]</scope>
    <source>
        <strain evidence="6 7">DSM 43826</strain>
    </source>
</reference>
<evidence type="ECO:0000259" key="5">
    <source>
        <dbReference type="PROSITE" id="PS50977"/>
    </source>
</evidence>
<dbReference type="GO" id="GO:0000976">
    <property type="term" value="F:transcription cis-regulatory region binding"/>
    <property type="evidence" value="ECO:0007669"/>
    <property type="project" value="TreeGrafter"/>
</dbReference>
<dbReference type="InterPro" id="IPR009057">
    <property type="entry name" value="Homeodomain-like_sf"/>
</dbReference>
<organism evidence="6 7">
    <name type="scientific">Mycolicibacterium chlorophenolicum</name>
    <dbReference type="NCBI Taxonomy" id="37916"/>
    <lineage>
        <taxon>Bacteria</taxon>
        <taxon>Bacillati</taxon>
        <taxon>Actinomycetota</taxon>
        <taxon>Actinomycetes</taxon>
        <taxon>Mycobacteriales</taxon>
        <taxon>Mycobacteriaceae</taxon>
        <taxon>Mycolicibacterium</taxon>
    </lineage>
</organism>
<keyword evidence="3" id="KW-0804">Transcription</keyword>
<protein>
    <submittedName>
        <fullName evidence="6">HTH-type transcriptional regulator MtrR</fullName>
    </submittedName>
</protein>
<dbReference type="RefSeq" id="WP_048471117.1">
    <property type="nucleotide sequence ID" value="NZ_JYNL01000030.1"/>
</dbReference>
<dbReference type="PANTHER" id="PTHR30055">
    <property type="entry name" value="HTH-TYPE TRANSCRIPTIONAL REGULATOR RUTR"/>
    <property type="match status" value="1"/>
</dbReference>
<dbReference type="InterPro" id="IPR001647">
    <property type="entry name" value="HTH_TetR"/>
</dbReference>
<evidence type="ECO:0000313" key="6">
    <source>
        <dbReference type="EMBL" id="KMO75464.1"/>
    </source>
</evidence>
<keyword evidence="2 4" id="KW-0238">DNA-binding</keyword>
<accession>A0A0J6VZB5</accession>
<dbReference type="AlphaFoldDB" id="A0A0J6VZB5"/>
<sequence length="196" mass="21058">MVSRTGNGGTADDGSTRRRLMDAAIELFRNHSVAATSLQMISDELGFTKSAIYHHFRTRDELLGAIIEPIIDRVAALTEDAATHRTPRARADRMLAGYARLAVANRHLFPVFSGDPAVVDFLRGRPEWAAVVQRQFDLLAGADPGPGGQVRAAIVMAGVAGAVGLSFDGLDDDALLEELIADGRRTLGLRAARPRT</sequence>
<dbReference type="EMBL" id="JYNL01000030">
    <property type="protein sequence ID" value="KMO75464.1"/>
    <property type="molecule type" value="Genomic_DNA"/>
</dbReference>
<dbReference type="PROSITE" id="PS50977">
    <property type="entry name" value="HTH_TETR_2"/>
    <property type="match status" value="1"/>
</dbReference>
<evidence type="ECO:0000256" key="1">
    <source>
        <dbReference type="ARBA" id="ARBA00023015"/>
    </source>
</evidence>
<dbReference type="InterPro" id="IPR050109">
    <property type="entry name" value="HTH-type_TetR-like_transc_reg"/>
</dbReference>
<gene>
    <name evidence="6" type="primary">mtrR_2</name>
    <name evidence="6" type="ORF">MCHLDSM_03684</name>
</gene>
<keyword evidence="7" id="KW-1185">Reference proteome</keyword>
<dbReference type="PATRIC" id="fig|37916.4.peg.3619"/>
<evidence type="ECO:0000256" key="3">
    <source>
        <dbReference type="ARBA" id="ARBA00023163"/>
    </source>
</evidence>
<dbReference type="Gene3D" id="1.10.357.10">
    <property type="entry name" value="Tetracycline Repressor, domain 2"/>
    <property type="match status" value="1"/>
</dbReference>
<evidence type="ECO:0000256" key="4">
    <source>
        <dbReference type="PROSITE-ProRule" id="PRU00335"/>
    </source>
</evidence>